<evidence type="ECO:0000313" key="1">
    <source>
        <dbReference type="EMBL" id="DAE27533.1"/>
    </source>
</evidence>
<organism evidence="1">
    <name type="scientific">virus sp. ct1Uu26</name>
    <dbReference type="NCBI Taxonomy" id="2826789"/>
    <lineage>
        <taxon>Viruses</taxon>
    </lineage>
</organism>
<proteinExistence type="predicted"/>
<accession>A0A8S5R906</accession>
<sequence>MDGWYPGIKNGAKIELKDSDLGSIGIFQLIRAPAVYRLPNGVVENMTLFVRKHSNEL</sequence>
<protein>
    <submittedName>
        <fullName evidence="1">Uncharacterized protein</fullName>
    </submittedName>
</protein>
<name>A0A8S5R906_9VIRU</name>
<reference evidence="1" key="1">
    <citation type="journal article" date="2021" name="Proc. Natl. Acad. Sci. U.S.A.">
        <title>A Catalog of Tens of Thousands of Viruses from Human Metagenomes Reveals Hidden Associations with Chronic Diseases.</title>
        <authorList>
            <person name="Tisza M.J."/>
            <person name="Buck C.B."/>
        </authorList>
    </citation>
    <scope>NUCLEOTIDE SEQUENCE</scope>
    <source>
        <strain evidence="1">Ct1Uu26</strain>
    </source>
</reference>
<dbReference type="EMBL" id="BK015840">
    <property type="protein sequence ID" value="DAE27533.1"/>
    <property type="molecule type" value="Genomic_DNA"/>
</dbReference>